<dbReference type="eggNOG" id="COG0597">
    <property type="taxonomic scope" value="Bacteria"/>
</dbReference>
<name>A0A1P8KA64_9BURK</name>
<dbReference type="STRING" id="1484693.RS694_10395"/>
<comment type="caution">
    <text evidence="9">Lacks conserved residue(s) required for the propagation of feature annotation.</text>
</comment>
<dbReference type="UniPathway" id="UPA00665"/>
<evidence type="ECO:0000313" key="12">
    <source>
        <dbReference type="Proteomes" id="UP000186110"/>
    </source>
</evidence>
<evidence type="ECO:0000256" key="7">
    <source>
        <dbReference type="ARBA" id="ARBA00022989"/>
    </source>
</evidence>
<dbReference type="NCBIfam" id="TIGR00077">
    <property type="entry name" value="lspA"/>
    <property type="match status" value="1"/>
</dbReference>
<feature type="active site" evidence="9">
    <location>
        <position position="124"/>
    </location>
</feature>
<protein>
    <recommendedName>
        <fullName evidence="9">Lipoprotein signal peptidase</fullName>
        <ecNumber evidence="9">3.4.23.36</ecNumber>
    </recommendedName>
    <alternativeName>
        <fullName evidence="9">Prolipoprotein signal peptidase</fullName>
    </alternativeName>
    <alternativeName>
        <fullName evidence="9">Signal peptidase II</fullName>
        <shortName evidence="9">SPase II</shortName>
    </alternativeName>
</protein>
<dbReference type="GO" id="GO:0004190">
    <property type="term" value="F:aspartic-type endopeptidase activity"/>
    <property type="evidence" value="ECO:0007669"/>
    <property type="project" value="UniProtKB-UniRule"/>
</dbReference>
<keyword evidence="5 9" id="KW-0064">Aspartyl protease</keyword>
<comment type="catalytic activity">
    <reaction evidence="9">
        <text>Release of signal peptides from bacterial membrane prolipoproteins. Hydrolyzes -Xaa-Yaa-Zaa-|-(S,diacylglyceryl)Cys-, in which Xaa is hydrophobic (preferably Leu), and Yaa (Ala or Ser) and Zaa (Gly or Ala) have small, neutral side chains.</text>
        <dbReference type="EC" id="3.4.23.36"/>
    </reaction>
</comment>
<keyword evidence="7 9" id="KW-1133">Transmembrane helix</keyword>
<dbReference type="PANTHER" id="PTHR33695:SF1">
    <property type="entry name" value="LIPOPROTEIN SIGNAL PEPTIDASE"/>
    <property type="match status" value="1"/>
</dbReference>
<evidence type="ECO:0000256" key="4">
    <source>
        <dbReference type="ARBA" id="ARBA00022692"/>
    </source>
</evidence>
<gene>
    <name evidence="9" type="primary">lspA</name>
    <name evidence="11" type="ORF">RS694_10395</name>
</gene>
<comment type="similarity">
    <text evidence="1 9 10">Belongs to the peptidase A8 family.</text>
</comment>
<organism evidence="11 12">
    <name type="scientific">Rhodoferax saidenbachensis</name>
    <dbReference type="NCBI Taxonomy" id="1484693"/>
    <lineage>
        <taxon>Bacteria</taxon>
        <taxon>Pseudomonadati</taxon>
        <taxon>Pseudomonadota</taxon>
        <taxon>Betaproteobacteria</taxon>
        <taxon>Burkholderiales</taxon>
        <taxon>Comamonadaceae</taxon>
        <taxon>Rhodoferax</taxon>
    </lineage>
</organism>
<reference evidence="11 12" key="1">
    <citation type="submission" date="2017-01" db="EMBL/GenBank/DDBJ databases">
        <authorList>
            <person name="Mah S.A."/>
            <person name="Swanson W.J."/>
            <person name="Moy G.W."/>
            <person name="Vacquier V.D."/>
        </authorList>
    </citation>
    <scope>NUCLEOTIDE SEQUENCE [LARGE SCALE GENOMIC DNA]</scope>
    <source>
        <strain evidence="11 12">DSM 22694</strain>
    </source>
</reference>
<dbReference type="KEGG" id="rsb:RS694_10395"/>
<evidence type="ECO:0000256" key="6">
    <source>
        <dbReference type="ARBA" id="ARBA00022801"/>
    </source>
</evidence>
<dbReference type="InterPro" id="IPR001872">
    <property type="entry name" value="Peptidase_A8"/>
</dbReference>
<dbReference type="EMBL" id="CP019239">
    <property type="protein sequence ID" value="APW42901.1"/>
    <property type="molecule type" value="Genomic_DNA"/>
</dbReference>
<feature type="transmembrane region" description="Helical" evidence="9">
    <location>
        <begin position="137"/>
        <end position="157"/>
    </location>
</feature>
<evidence type="ECO:0000256" key="5">
    <source>
        <dbReference type="ARBA" id="ARBA00022750"/>
    </source>
</evidence>
<comment type="subcellular location">
    <subcellularLocation>
        <location evidence="9">Cell membrane</location>
        <topology evidence="9">Multi-pass membrane protein</topology>
    </subcellularLocation>
</comment>
<evidence type="ECO:0000256" key="2">
    <source>
        <dbReference type="ARBA" id="ARBA00022475"/>
    </source>
</evidence>
<evidence type="ECO:0000256" key="1">
    <source>
        <dbReference type="ARBA" id="ARBA00006139"/>
    </source>
</evidence>
<dbReference type="EC" id="3.4.23.36" evidence="9"/>
<accession>A0A1P8KA64</accession>
<keyword evidence="6 9" id="KW-0378">Hydrolase</keyword>
<dbReference type="AlphaFoldDB" id="A0A1P8KA64"/>
<comment type="pathway">
    <text evidence="9">Protein modification; lipoprotein biosynthesis (signal peptide cleavage).</text>
</comment>
<proteinExistence type="inferred from homology"/>
<dbReference type="Proteomes" id="UP000186110">
    <property type="component" value="Chromosome"/>
</dbReference>
<keyword evidence="4 9" id="KW-0812">Transmembrane</keyword>
<keyword evidence="8 9" id="KW-0472">Membrane</keyword>
<feature type="transmembrane region" description="Helical" evidence="9">
    <location>
        <begin position="72"/>
        <end position="91"/>
    </location>
</feature>
<dbReference type="HAMAP" id="MF_00161">
    <property type="entry name" value="LspA"/>
    <property type="match status" value="1"/>
</dbReference>
<evidence type="ECO:0000256" key="10">
    <source>
        <dbReference type="RuleBase" id="RU004181"/>
    </source>
</evidence>
<keyword evidence="2 9" id="KW-1003">Cell membrane</keyword>
<sequence>MPSFGLFRYPRLAWLIFVALLIAADQLAKAYFASTIPLGSGVEVTNWFNLVHILNTGAAFSILADAGGWQRYFFIVIASLVVLGVTFASLMRRADPFERKVGALVVAGGGGNLIDRLQSGAVVDFLDVHWRGLHWPAFNLADVFVVAAVLAWLLLSLKVQYQSKSKRLLQEAEP</sequence>
<keyword evidence="12" id="KW-1185">Reference proteome</keyword>
<dbReference type="GO" id="GO:0006508">
    <property type="term" value="P:proteolysis"/>
    <property type="evidence" value="ECO:0007669"/>
    <property type="project" value="UniProtKB-KW"/>
</dbReference>
<comment type="function">
    <text evidence="9">This protein specifically catalyzes the removal of signal peptides from prolipoproteins.</text>
</comment>
<dbReference type="Pfam" id="PF01252">
    <property type="entry name" value="Peptidase_A8"/>
    <property type="match status" value="1"/>
</dbReference>
<evidence type="ECO:0000256" key="8">
    <source>
        <dbReference type="ARBA" id="ARBA00023136"/>
    </source>
</evidence>
<keyword evidence="3 9" id="KW-0645">Protease</keyword>
<dbReference type="GO" id="GO:0005886">
    <property type="term" value="C:plasma membrane"/>
    <property type="evidence" value="ECO:0007669"/>
    <property type="project" value="UniProtKB-SubCell"/>
</dbReference>
<feature type="transmembrane region" description="Helical" evidence="9">
    <location>
        <begin position="46"/>
        <end position="65"/>
    </location>
</feature>
<feature type="active site" evidence="9">
    <location>
        <position position="142"/>
    </location>
</feature>
<evidence type="ECO:0000256" key="3">
    <source>
        <dbReference type="ARBA" id="ARBA00022670"/>
    </source>
</evidence>
<dbReference type="PANTHER" id="PTHR33695">
    <property type="entry name" value="LIPOPROTEIN SIGNAL PEPTIDASE"/>
    <property type="match status" value="1"/>
</dbReference>
<evidence type="ECO:0000313" key="11">
    <source>
        <dbReference type="EMBL" id="APW42901.1"/>
    </source>
</evidence>
<evidence type="ECO:0000256" key="9">
    <source>
        <dbReference type="HAMAP-Rule" id="MF_00161"/>
    </source>
</evidence>
<dbReference type="PRINTS" id="PR00781">
    <property type="entry name" value="LIPOSIGPTASE"/>
</dbReference>